<evidence type="ECO:0000259" key="1">
    <source>
        <dbReference type="Pfam" id="PF02627"/>
    </source>
</evidence>
<dbReference type="GO" id="GO:0051920">
    <property type="term" value="F:peroxiredoxin activity"/>
    <property type="evidence" value="ECO:0007669"/>
    <property type="project" value="InterPro"/>
</dbReference>
<keyword evidence="3" id="KW-1185">Reference proteome</keyword>
<proteinExistence type="predicted"/>
<dbReference type="Gene3D" id="1.20.1290.10">
    <property type="entry name" value="AhpD-like"/>
    <property type="match status" value="1"/>
</dbReference>
<dbReference type="Pfam" id="PF02627">
    <property type="entry name" value="CMD"/>
    <property type="match status" value="1"/>
</dbReference>
<dbReference type="InterPro" id="IPR029032">
    <property type="entry name" value="AhpD-like"/>
</dbReference>
<protein>
    <submittedName>
        <fullName evidence="2">Arsenosugar biosynthesis-associated peroxidase-like protein</fullName>
    </submittedName>
</protein>
<name>A0A9E7DJI7_9FIRM</name>
<dbReference type="AlphaFoldDB" id="A0A9E7DJI7"/>
<keyword evidence="2" id="KW-0575">Peroxidase</keyword>
<feature type="domain" description="Carboxymuconolactone decarboxylase-like" evidence="1">
    <location>
        <begin position="27"/>
        <end position="98"/>
    </location>
</feature>
<dbReference type="InterPro" id="IPR026445">
    <property type="entry name" value="AlkhydPrxdase/COmuclacdeCOase"/>
</dbReference>
<dbReference type="RefSeq" id="WP_070600252.1">
    <property type="nucleotide sequence ID" value="NZ_CP096649.1"/>
</dbReference>
<dbReference type="InterPro" id="IPR003779">
    <property type="entry name" value="CMD-like"/>
</dbReference>
<dbReference type="NCBIfam" id="TIGR04169">
    <property type="entry name" value="perox_w_seleSAM"/>
    <property type="match status" value="1"/>
</dbReference>
<dbReference type="EMBL" id="CP096649">
    <property type="protein sequence ID" value="UQK59373.1"/>
    <property type="molecule type" value="Genomic_DNA"/>
</dbReference>
<gene>
    <name evidence="2" type="ORF">M1R53_01490</name>
</gene>
<organism evidence="2 3">
    <name type="scientific">Fenollaria massiliensis</name>
    <dbReference type="NCBI Taxonomy" id="938288"/>
    <lineage>
        <taxon>Bacteria</taxon>
        <taxon>Bacillati</taxon>
        <taxon>Bacillota</taxon>
        <taxon>Clostridia</taxon>
        <taxon>Eubacteriales</taxon>
        <taxon>Fenollaria</taxon>
    </lineage>
</organism>
<dbReference type="KEGG" id="fms:M1R53_01490"/>
<dbReference type="PANTHER" id="PTHR33930">
    <property type="entry name" value="ALKYL HYDROPEROXIDE REDUCTASE AHPD"/>
    <property type="match status" value="1"/>
</dbReference>
<dbReference type="NCBIfam" id="TIGR00778">
    <property type="entry name" value="ahpD_dom"/>
    <property type="match status" value="1"/>
</dbReference>
<reference evidence="2" key="1">
    <citation type="submission" date="2022-04" db="EMBL/GenBank/DDBJ databases">
        <title>Complete genome sequences of Ezakiella coagulans and Fenollaria massiliensis.</title>
        <authorList>
            <person name="France M.T."/>
            <person name="Clifford J."/>
            <person name="Narina S."/>
            <person name="Rutt L."/>
            <person name="Ravel J."/>
        </authorList>
    </citation>
    <scope>NUCLEOTIDE SEQUENCE</scope>
    <source>
        <strain evidence="2">C0061C2</strain>
    </source>
</reference>
<evidence type="ECO:0000313" key="3">
    <source>
        <dbReference type="Proteomes" id="UP000831151"/>
    </source>
</evidence>
<evidence type="ECO:0000313" key="2">
    <source>
        <dbReference type="EMBL" id="UQK59373.1"/>
    </source>
</evidence>
<sequence length="112" mass="12550">MSQYFERKDLQEFGRGALGEINKELWDNFMAYYGSVYQDGKLSGREKSLIALAVAHAIHCPYCIEAYTTACLDQGYTKEEMMEAVHVASSITGGAVLAYSTQMKKLADEMEM</sequence>
<keyword evidence="2" id="KW-0560">Oxidoreductase</keyword>
<accession>A0A9E7DJI7</accession>
<dbReference type="PANTHER" id="PTHR33930:SF2">
    <property type="entry name" value="BLR3452 PROTEIN"/>
    <property type="match status" value="1"/>
</dbReference>
<dbReference type="Proteomes" id="UP000831151">
    <property type="component" value="Chromosome"/>
</dbReference>
<dbReference type="SUPFAM" id="SSF69118">
    <property type="entry name" value="AhpD-like"/>
    <property type="match status" value="1"/>
</dbReference>
<dbReference type="InterPro" id="IPR004675">
    <property type="entry name" value="AhpD_core"/>
</dbReference>